<name>A0ABS7JND6_9HELI</name>
<gene>
    <name evidence="7" type="ORF">K4G57_05495</name>
</gene>
<dbReference type="Proteomes" id="UP000700059">
    <property type="component" value="Unassembled WGS sequence"/>
</dbReference>
<evidence type="ECO:0000313" key="8">
    <source>
        <dbReference type="Proteomes" id="UP000700059"/>
    </source>
</evidence>
<feature type="domain" description="NarX-like N-terminal" evidence="6">
    <location>
        <begin position="30"/>
        <end position="126"/>
    </location>
</feature>
<feature type="transmembrane region" description="Helical" evidence="5">
    <location>
        <begin position="290"/>
        <end position="310"/>
    </location>
</feature>
<evidence type="ECO:0000256" key="1">
    <source>
        <dbReference type="ARBA" id="ARBA00004141"/>
    </source>
</evidence>
<reference evidence="7 8" key="1">
    <citation type="submission" date="2021-08" db="EMBL/GenBank/DDBJ databases">
        <title>Helicobacter spp. isolated from feces of Anatolian Ground Squirrel (Spermophilus xanthoprymnus) in Turkey.</title>
        <authorList>
            <person name="Aydin F."/>
            <person name="Abay S."/>
            <person name="Kayman T."/>
            <person name="Karakaya E."/>
            <person name="Saticioglu I.B."/>
        </authorList>
    </citation>
    <scope>NUCLEOTIDE SEQUENCE [LARGE SCALE GENOMIC DNA]</scope>
    <source>
        <strain evidence="7 8">Faydin-H70</strain>
    </source>
</reference>
<feature type="transmembrane region" description="Helical" evidence="5">
    <location>
        <begin position="7"/>
        <end position="29"/>
    </location>
</feature>
<comment type="caution">
    <text evidence="7">The sequence shown here is derived from an EMBL/GenBank/DDBJ whole genome shotgun (WGS) entry which is preliminary data.</text>
</comment>
<organism evidence="7 8">
    <name type="scientific">Helicobacter turcicus</name>
    <dbReference type="NCBI Taxonomy" id="2867412"/>
    <lineage>
        <taxon>Bacteria</taxon>
        <taxon>Pseudomonadati</taxon>
        <taxon>Campylobacterota</taxon>
        <taxon>Epsilonproteobacteria</taxon>
        <taxon>Campylobacterales</taxon>
        <taxon>Helicobacteraceae</taxon>
        <taxon>Helicobacter</taxon>
    </lineage>
</organism>
<dbReference type="InterPro" id="IPR042295">
    <property type="entry name" value="NarX-like_N_sf"/>
</dbReference>
<dbReference type="InterPro" id="IPR029095">
    <property type="entry name" value="NarX-like_N"/>
</dbReference>
<feature type="domain" description="NarX-like N-terminal" evidence="6">
    <location>
        <begin position="158"/>
        <end position="251"/>
    </location>
</feature>
<dbReference type="EMBL" id="JAIGYQ010000006">
    <property type="protein sequence ID" value="MBX7490916.1"/>
    <property type="molecule type" value="Genomic_DNA"/>
</dbReference>
<evidence type="ECO:0000313" key="7">
    <source>
        <dbReference type="EMBL" id="MBX7490916.1"/>
    </source>
</evidence>
<keyword evidence="2 5" id="KW-0812">Transmembrane</keyword>
<evidence type="ECO:0000256" key="5">
    <source>
        <dbReference type="SAM" id="Phobius"/>
    </source>
</evidence>
<keyword evidence="4 5" id="KW-0472">Membrane</keyword>
<dbReference type="Gene3D" id="1.20.120.960">
    <property type="entry name" value="Histidine kinase NarX, sensor domain"/>
    <property type="match status" value="1"/>
</dbReference>
<evidence type="ECO:0000259" key="6">
    <source>
        <dbReference type="Pfam" id="PF13675"/>
    </source>
</evidence>
<dbReference type="RefSeq" id="WP_221532174.1">
    <property type="nucleotide sequence ID" value="NZ_JAIGYP010000006.1"/>
</dbReference>
<keyword evidence="8" id="KW-1185">Reference proteome</keyword>
<protein>
    <submittedName>
        <fullName evidence="7">Type IV pili methyl-accepting chemotaxis transducer N-terminal domain-containing protein</fullName>
    </submittedName>
</protein>
<dbReference type="Pfam" id="PF13675">
    <property type="entry name" value="PilJ"/>
    <property type="match status" value="2"/>
</dbReference>
<sequence length="450" mass="51588">MTKIVTRLIVLGILTTLCIAVMIFSVILINERSLKDGYIINIAGKERMLTQKITKEIFIINSQNSKDYTALNQAIIEFEQNLHTLRFGDSKRDIAPPNKEILKTKLDSVSKKWQSFKADVESFKQASSKLHNDREFLYANNLTMLKLSDKIVKAMVQANLPAKQIDDSGRQRMLTQRMTYLLVRYINNWEDYAYRGFKESYALYNSIIDEFAHNQNYKKIPHLSQSIQEAYAFWQVYSKHINAVLETQEIVIASLRKIAQNNTDILSEIDWLVNLYSDISIHSRTYLAKFQYAAACIMLLLAFYSIYHLLKIHGILKRFVDTTQLLASGKLKTNLAQAIKLEGESELSQASYNLSRFIQQIERTKETSNQAIYLSEVISEEVASISDAIRNKLTHAHISDSKRKNIENAINLGEDIAIQSSEQLIVAAKLIEKLHIILKEIEDCCDTSKS</sequence>
<evidence type="ECO:0000256" key="3">
    <source>
        <dbReference type="ARBA" id="ARBA00022989"/>
    </source>
</evidence>
<evidence type="ECO:0000256" key="2">
    <source>
        <dbReference type="ARBA" id="ARBA00022692"/>
    </source>
</evidence>
<evidence type="ECO:0000256" key="4">
    <source>
        <dbReference type="ARBA" id="ARBA00023136"/>
    </source>
</evidence>
<comment type="subcellular location">
    <subcellularLocation>
        <location evidence="1">Membrane</location>
        <topology evidence="1">Multi-pass membrane protein</topology>
    </subcellularLocation>
</comment>
<proteinExistence type="predicted"/>
<keyword evidence="3 5" id="KW-1133">Transmembrane helix</keyword>
<accession>A0ABS7JND6</accession>